<dbReference type="EMBL" id="KE525413">
    <property type="protein sequence ID" value="KFB53092.1"/>
    <property type="molecule type" value="Genomic_DNA"/>
</dbReference>
<proteinExistence type="predicted"/>
<dbReference type="EnsemblMetazoa" id="ASIC021384-RA">
    <property type="protein sequence ID" value="ASIC021384-PA"/>
    <property type="gene ID" value="ASIC021384"/>
</dbReference>
<dbReference type="VEuPathDB" id="VectorBase:ASIC021384"/>
<protein>
    <submittedName>
        <fullName evidence="1 2">Aminoglycoside 6-adenylyltransferase</fullName>
    </submittedName>
</protein>
<evidence type="ECO:0000313" key="1">
    <source>
        <dbReference type="EMBL" id="KFB53092.1"/>
    </source>
</evidence>
<evidence type="ECO:0000313" key="2">
    <source>
        <dbReference type="EnsemblMetazoa" id="ASIC021384-PA"/>
    </source>
</evidence>
<dbReference type="AlphaFoldDB" id="A0A084WS98"/>
<gene>
    <name evidence="1" type="ORF">ZHAS_00021384</name>
</gene>
<organism evidence="1">
    <name type="scientific">Anopheles sinensis</name>
    <name type="common">Mosquito</name>
    <dbReference type="NCBI Taxonomy" id="74873"/>
    <lineage>
        <taxon>Eukaryota</taxon>
        <taxon>Metazoa</taxon>
        <taxon>Ecdysozoa</taxon>
        <taxon>Arthropoda</taxon>
        <taxon>Hexapoda</taxon>
        <taxon>Insecta</taxon>
        <taxon>Pterygota</taxon>
        <taxon>Neoptera</taxon>
        <taxon>Endopterygota</taxon>
        <taxon>Diptera</taxon>
        <taxon>Nematocera</taxon>
        <taxon>Culicoidea</taxon>
        <taxon>Culicidae</taxon>
        <taxon>Anophelinae</taxon>
        <taxon>Anopheles</taxon>
    </lineage>
</organism>
<dbReference type="EMBL" id="ATLV01026407">
    <property type="status" value="NOT_ANNOTATED_CDS"/>
    <property type="molecule type" value="Genomic_DNA"/>
</dbReference>
<dbReference type="Proteomes" id="UP000030765">
    <property type="component" value="Unassembled WGS sequence"/>
</dbReference>
<reference evidence="2" key="2">
    <citation type="submission" date="2020-05" db="UniProtKB">
        <authorList>
            <consortium name="EnsemblMetazoa"/>
        </authorList>
    </citation>
    <scope>IDENTIFICATION</scope>
</reference>
<evidence type="ECO:0000313" key="3">
    <source>
        <dbReference type="Proteomes" id="UP000030765"/>
    </source>
</evidence>
<accession>A0A084WS98</accession>
<dbReference type="GO" id="GO:0016779">
    <property type="term" value="F:nucleotidyltransferase activity"/>
    <property type="evidence" value="ECO:0007669"/>
    <property type="project" value="UniProtKB-KW"/>
</dbReference>
<keyword evidence="1" id="KW-0808">Transferase</keyword>
<reference evidence="1 3" key="1">
    <citation type="journal article" date="2014" name="BMC Genomics">
        <title>Genome sequence of Anopheles sinensis provides insight into genetics basis of mosquito competence for malaria parasites.</title>
        <authorList>
            <person name="Zhou D."/>
            <person name="Zhang D."/>
            <person name="Ding G."/>
            <person name="Shi L."/>
            <person name="Hou Q."/>
            <person name="Ye Y."/>
            <person name="Xu Y."/>
            <person name="Zhou H."/>
            <person name="Xiong C."/>
            <person name="Li S."/>
            <person name="Yu J."/>
            <person name="Hong S."/>
            <person name="Yu X."/>
            <person name="Zou P."/>
            <person name="Chen C."/>
            <person name="Chang X."/>
            <person name="Wang W."/>
            <person name="Lv Y."/>
            <person name="Sun Y."/>
            <person name="Ma L."/>
            <person name="Shen B."/>
            <person name="Zhu C."/>
        </authorList>
    </citation>
    <scope>NUCLEOTIDE SEQUENCE [LARGE SCALE GENOMIC DNA]</scope>
</reference>
<keyword evidence="1" id="KW-0548">Nucleotidyltransferase</keyword>
<name>A0A084WS98_ANOSI</name>
<sequence length="84" mass="9555">MHTPGKEIWLNFCNQSIPPENQIDYHVAPSTNPNGPPHASSEELKGCCHWEIWGAHESTDKGTWRHLIPAKFLCQVVPNHMRSN</sequence>
<keyword evidence="3" id="KW-1185">Reference proteome</keyword>